<feature type="domain" description="Alpha/beta-hydrolase N-terminal" evidence="3">
    <location>
        <begin position="12"/>
        <end position="217"/>
    </location>
</feature>
<feature type="domain" description="Alpha/beta-hydrolase catalytic" evidence="2">
    <location>
        <begin position="236"/>
        <end position="517"/>
    </location>
</feature>
<name>A0A3M6R266_9BURK</name>
<reference evidence="4 5" key="1">
    <citation type="submission" date="2018-10" db="EMBL/GenBank/DDBJ databases">
        <title>Draft genome of Cortibacter populi DSM10536.</title>
        <authorList>
            <person name="Bernier A.-M."/>
            <person name="Bernard K."/>
        </authorList>
    </citation>
    <scope>NUCLEOTIDE SEQUENCE [LARGE SCALE GENOMIC DNA]</scope>
    <source>
        <strain evidence="4 5">DSM 105136</strain>
    </source>
</reference>
<dbReference type="PIRSF" id="PIRSF007542">
    <property type="entry name" value="UCP007542"/>
    <property type="match status" value="1"/>
</dbReference>
<dbReference type="Pfam" id="PF10081">
    <property type="entry name" value="Abhydrolase_9"/>
    <property type="match status" value="1"/>
</dbReference>
<sequence>MVLGTLLFAASLTPSLVPRAPWIQGLLGGFCLACGYGLGVLLMRAWRALELPALPPRAHRLALLLGLVACAAAVVLMLRWATAWQNRLRALMEMPVIDSAGPWTIAALTLATFAVLLALARLFGWIRRQLARPLGRVMASPSAALLALLLTATLFWLVGNGFLAQKLLQSADEIYAALDEVIEDDVPAPQAWNKTGSPQSLIGWQTLGREGRRAIAAPPTAAQIGEATGLVALEPLRVYVGLNSAETPQARAELALRELQRIGAFERANLVIVTPTGSGWVDPESQKALEYVLHGDVASVSVQYSYLLSWLAMLSVPEYGVETAQAVFTTIYDHWRSLPRTQRPRLYLHGLSLGAFNSDQSHDLYQVISDPYQGALWSGPPFNTPTWRSVTAARNPGSPAWLPTFGDGSVVRFTAQKNTLDEAPTPWGAYRVVFLQYASDAVTFFDPQSLWRRPAWMQTPLGPDVSPDMRWIPVVSFLQLAFDLMVAVEPPKGYGHVYAFEHYADAWASLTTPLATSAALSSASGISGTSSPPDWTAESLRLLKQRVADADASGTTEAAAH</sequence>
<feature type="transmembrane region" description="Helical" evidence="1">
    <location>
        <begin position="29"/>
        <end position="49"/>
    </location>
</feature>
<evidence type="ECO:0000259" key="2">
    <source>
        <dbReference type="Pfam" id="PF10081"/>
    </source>
</evidence>
<accession>A0A3M6R266</accession>
<feature type="transmembrane region" description="Helical" evidence="1">
    <location>
        <begin position="61"/>
        <end position="81"/>
    </location>
</feature>
<organism evidence="4 5">
    <name type="scientific">Corticibacter populi</name>
    <dbReference type="NCBI Taxonomy" id="1550736"/>
    <lineage>
        <taxon>Bacteria</taxon>
        <taxon>Pseudomonadati</taxon>
        <taxon>Pseudomonadota</taxon>
        <taxon>Betaproteobacteria</taxon>
        <taxon>Burkholderiales</taxon>
        <taxon>Comamonadaceae</taxon>
        <taxon>Corticibacter</taxon>
    </lineage>
</organism>
<keyword evidence="1" id="KW-0472">Membrane</keyword>
<evidence type="ECO:0000313" key="5">
    <source>
        <dbReference type="Proteomes" id="UP000278006"/>
    </source>
</evidence>
<dbReference type="InterPro" id="IPR027788">
    <property type="entry name" value="Alpha/beta-hydrolase_N_dom"/>
</dbReference>
<keyword evidence="1" id="KW-0812">Transmembrane</keyword>
<dbReference type="AlphaFoldDB" id="A0A3M6R266"/>
<dbReference type="Proteomes" id="UP000278006">
    <property type="component" value="Unassembled WGS sequence"/>
</dbReference>
<comment type="caution">
    <text evidence="4">The sequence shown here is derived from an EMBL/GenBank/DDBJ whole genome shotgun (WGS) entry which is preliminary data.</text>
</comment>
<dbReference type="Pfam" id="PF15420">
    <property type="entry name" value="Abhydrolase_9_N"/>
    <property type="match status" value="1"/>
</dbReference>
<keyword evidence="1" id="KW-1133">Transmembrane helix</keyword>
<dbReference type="EMBL" id="RDQO01000001">
    <property type="protein sequence ID" value="RMX08842.1"/>
    <property type="molecule type" value="Genomic_DNA"/>
</dbReference>
<keyword evidence="5" id="KW-1185">Reference proteome</keyword>
<dbReference type="OrthoDB" id="4397445at2"/>
<evidence type="ECO:0000256" key="1">
    <source>
        <dbReference type="SAM" id="Phobius"/>
    </source>
</evidence>
<dbReference type="InterPro" id="IPR012037">
    <property type="entry name" value="Alpha/beta-hydrolase_fam"/>
</dbReference>
<evidence type="ECO:0000259" key="3">
    <source>
        <dbReference type="Pfam" id="PF15420"/>
    </source>
</evidence>
<evidence type="ECO:0008006" key="6">
    <source>
        <dbReference type="Google" id="ProtNLM"/>
    </source>
</evidence>
<feature type="transmembrane region" description="Helical" evidence="1">
    <location>
        <begin position="101"/>
        <end position="123"/>
    </location>
</feature>
<protein>
    <recommendedName>
        <fullName evidence="6">Alpha/beta-hydrolase family protein</fullName>
    </recommendedName>
</protein>
<proteinExistence type="predicted"/>
<feature type="transmembrane region" description="Helical" evidence="1">
    <location>
        <begin position="143"/>
        <end position="163"/>
    </location>
</feature>
<gene>
    <name evidence="4" type="ORF">D8I35_02145</name>
</gene>
<dbReference type="InterPro" id="IPR027787">
    <property type="entry name" value="Alpha/beta-hydrolase_catalytic"/>
</dbReference>
<evidence type="ECO:0000313" key="4">
    <source>
        <dbReference type="EMBL" id="RMX08842.1"/>
    </source>
</evidence>